<evidence type="ECO:0000313" key="2">
    <source>
        <dbReference type="EMBL" id="TQV77032.1"/>
    </source>
</evidence>
<keyword evidence="2" id="KW-0808">Transferase</keyword>
<dbReference type="SUPFAM" id="SSF53756">
    <property type="entry name" value="UDP-Glycosyltransferase/glycogen phosphorylase"/>
    <property type="match status" value="1"/>
</dbReference>
<feature type="domain" description="Glycosyltransferase subfamily 4-like N-terminal" evidence="1">
    <location>
        <begin position="60"/>
        <end position="200"/>
    </location>
</feature>
<evidence type="ECO:0000259" key="1">
    <source>
        <dbReference type="Pfam" id="PF13439"/>
    </source>
</evidence>
<dbReference type="PANTHER" id="PTHR45947">
    <property type="entry name" value="SULFOQUINOVOSYL TRANSFERASE SQD2"/>
    <property type="match status" value="1"/>
</dbReference>
<gene>
    <name evidence="2" type="ORF">FLL45_03510</name>
</gene>
<dbReference type="AlphaFoldDB" id="A0A545TIH8"/>
<comment type="caution">
    <text evidence="2">The sequence shown here is derived from an EMBL/GenBank/DDBJ whole genome shotgun (WGS) entry which is preliminary data.</text>
</comment>
<dbReference type="GO" id="GO:0016757">
    <property type="term" value="F:glycosyltransferase activity"/>
    <property type="evidence" value="ECO:0007669"/>
    <property type="project" value="UniProtKB-ARBA"/>
</dbReference>
<organism evidence="2 3">
    <name type="scientific">Aliikangiella marina</name>
    <dbReference type="NCBI Taxonomy" id="1712262"/>
    <lineage>
        <taxon>Bacteria</taxon>
        <taxon>Pseudomonadati</taxon>
        <taxon>Pseudomonadota</taxon>
        <taxon>Gammaproteobacteria</taxon>
        <taxon>Oceanospirillales</taxon>
        <taxon>Pleioneaceae</taxon>
        <taxon>Aliikangiella</taxon>
    </lineage>
</organism>
<dbReference type="Pfam" id="PF13439">
    <property type="entry name" value="Glyco_transf_4"/>
    <property type="match status" value="1"/>
</dbReference>
<accession>A0A545TIH8</accession>
<proteinExistence type="predicted"/>
<dbReference type="OrthoDB" id="9802525at2"/>
<dbReference type="Gene3D" id="3.40.50.2000">
    <property type="entry name" value="Glycogen Phosphorylase B"/>
    <property type="match status" value="2"/>
</dbReference>
<dbReference type="CDD" id="cd03801">
    <property type="entry name" value="GT4_PimA-like"/>
    <property type="match status" value="1"/>
</dbReference>
<dbReference type="Pfam" id="PF13692">
    <property type="entry name" value="Glyco_trans_1_4"/>
    <property type="match status" value="1"/>
</dbReference>
<dbReference type="PANTHER" id="PTHR45947:SF13">
    <property type="entry name" value="TRANSFERASE"/>
    <property type="match status" value="1"/>
</dbReference>
<dbReference type="EMBL" id="VIKR01000001">
    <property type="protein sequence ID" value="TQV77032.1"/>
    <property type="molecule type" value="Genomic_DNA"/>
</dbReference>
<dbReference type="Proteomes" id="UP000317839">
    <property type="component" value="Unassembled WGS sequence"/>
</dbReference>
<evidence type="ECO:0000313" key="3">
    <source>
        <dbReference type="Proteomes" id="UP000317839"/>
    </source>
</evidence>
<dbReference type="RefSeq" id="WP_142888392.1">
    <property type="nucleotide sequence ID" value="NZ_VIKR01000001.1"/>
</dbReference>
<name>A0A545TIH8_9GAMM</name>
<keyword evidence="3" id="KW-1185">Reference proteome</keyword>
<dbReference type="InterPro" id="IPR028098">
    <property type="entry name" value="Glyco_trans_4-like_N"/>
</dbReference>
<sequence>MKVLLVHNEYGKFSGEESVFFAQLRALKKNSVLVESYVIDSTKTPSSISDKVIAFFSGIFSVVSFIKIYKQVRKKKIDIVHFHNIYPWLSVSSLLAARLANAKIVFTLHNFKHICPSATLAFKGKLYLKGVIKGPVYTLYDNVQGNYFKSLGYYLRFKSERLLCMTRLVDKFVFISSLQKEIYDKYCDKMSKAGVVIPNFLEQEVYDILNNISGTRDSDRDSKIKIGFVGRLTSEKGFDLFLKLAEKHKSKEFLVFGDGDEKAASNIRYQGNLPRKELLTAYAALDILVVPSVTYETFSLVALEALVAGRKVVVTDKVGISSYENKFENLTVVSSESELFEYFENYKFQSASKQNFELCESFLEKGFVEKTIDLYESLIHECK</sequence>
<reference evidence="2 3" key="1">
    <citation type="submission" date="2019-06" db="EMBL/GenBank/DDBJ databases">
        <title>Draft genome of Aliikangiella marina GYP-15.</title>
        <authorList>
            <person name="Wang G."/>
        </authorList>
    </citation>
    <scope>NUCLEOTIDE SEQUENCE [LARGE SCALE GENOMIC DNA]</scope>
    <source>
        <strain evidence="2 3">GYP-15</strain>
    </source>
</reference>
<dbReference type="InterPro" id="IPR050194">
    <property type="entry name" value="Glycosyltransferase_grp1"/>
</dbReference>
<protein>
    <submittedName>
        <fullName evidence="2">Glycosyltransferase family 4 protein</fullName>
    </submittedName>
</protein>